<reference evidence="5 6" key="1">
    <citation type="submission" date="2011-09" db="EMBL/GenBank/DDBJ databases">
        <title>The draft genome of Treponema saccharophilum DSM 2985.</title>
        <authorList>
            <consortium name="US DOE Joint Genome Institute (JGI-PGF)"/>
            <person name="Lucas S."/>
            <person name="Copeland A."/>
            <person name="Lapidus A."/>
            <person name="Glavina del Rio T."/>
            <person name="Dalin E."/>
            <person name="Tice H."/>
            <person name="Bruce D."/>
            <person name="Goodwin L."/>
            <person name="Pitluck S."/>
            <person name="Peters L."/>
            <person name="Kyrpides N."/>
            <person name="Mavromatis K."/>
            <person name="Ivanova N."/>
            <person name="Markowitz V."/>
            <person name="Cheng J.-F."/>
            <person name="Hugenholtz P."/>
            <person name="Woyke T."/>
            <person name="Wu D."/>
            <person name="Gronow S."/>
            <person name="Wellnitz S."/>
            <person name="Brambilla E."/>
            <person name="Klenk H.-P."/>
            <person name="Eisen J.A."/>
        </authorList>
    </citation>
    <scope>NUCLEOTIDE SEQUENCE [LARGE SCALE GENOMIC DNA]</scope>
    <source>
        <strain evidence="5 6">DSM 2985</strain>
    </source>
</reference>
<evidence type="ECO:0000313" key="5">
    <source>
        <dbReference type="EMBL" id="EIC03000.1"/>
    </source>
</evidence>
<dbReference type="InterPro" id="IPR003593">
    <property type="entry name" value="AAA+_ATPase"/>
</dbReference>
<organism evidence="5 6">
    <name type="scientific">Treponema saccharophilum DSM 2985</name>
    <dbReference type="NCBI Taxonomy" id="907348"/>
    <lineage>
        <taxon>Bacteria</taxon>
        <taxon>Pseudomonadati</taxon>
        <taxon>Spirochaetota</taxon>
        <taxon>Spirochaetia</taxon>
        <taxon>Spirochaetales</taxon>
        <taxon>Treponemataceae</taxon>
        <taxon>Treponema</taxon>
    </lineage>
</organism>
<evidence type="ECO:0000256" key="1">
    <source>
        <dbReference type="ARBA" id="ARBA00022448"/>
    </source>
</evidence>
<protein>
    <submittedName>
        <fullName evidence="5">ABC transporter related protein</fullName>
    </submittedName>
</protein>
<dbReference type="PROSITE" id="PS50893">
    <property type="entry name" value="ABC_TRANSPORTER_2"/>
    <property type="match status" value="1"/>
</dbReference>
<dbReference type="SMART" id="SM00382">
    <property type="entry name" value="AAA"/>
    <property type="match status" value="1"/>
</dbReference>
<keyword evidence="3" id="KW-0067">ATP-binding</keyword>
<keyword evidence="6" id="KW-1185">Reference proteome</keyword>
<sequence>MCPLFADEADFFYYIKCMDSLDFVEFNDVTFTYPAVEGDVDENGEQIVPKPIFEHFSASLPKGFVSLVGQNGCGKSTLMLLASGRLKPDSGNVSLLGKDVFSLGEEEKNLLATVIYQNMEFETEDSVESLLSQVYAGGKFAGKAVAIGGTGDLKDEAIRVFELEGVLNHALTHLSKGEIQRVLLAFSVLYGSESIFMDEPMFAMEEAQKEKSLAYLKEFARKTNRTIYIAMHELDLTKKFAEKVLLFYPNRDMSFGTPDEVLTDEELEKAYEIPAALLKKKEDMTREQLAAESAMMR</sequence>
<evidence type="ECO:0000256" key="3">
    <source>
        <dbReference type="ARBA" id="ARBA00022840"/>
    </source>
</evidence>
<keyword evidence="1" id="KW-0813">Transport</keyword>
<dbReference type="InterPro" id="IPR027417">
    <property type="entry name" value="P-loop_NTPase"/>
</dbReference>
<evidence type="ECO:0000256" key="2">
    <source>
        <dbReference type="ARBA" id="ARBA00022741"/>
    </source>
</evidence>
<gene>
    <name evidence="5" type="ORF">TresaDRAFT_2751</name>
</gene>
<evidence type="ECO:0000259" key="4">
    <source>
        <dbReference type="PROSITE" id="PS50893"/>
    </source>
</evidence>
<keyword evidence="2" id="KW-0547">Nucleotide-binding</keyword>
<accession>H7EHE5</accession>
<dbReference type="GO" id="GO:0016887">
    <property type="term" value="F:ATP hydrolysis activity"/>
    <property type="evidence" value="ECO:0007669"/>
    <property type="project" value="InterPro"/>
</dbReference>
<dbReference type="STRING" id="907348.TresaDRAFT_2751"/>
<dbReference type="PANTHER" id="PTHR42734">
    <property type="entry name" value="METAL TRANSPORT SYSTEM ATP-BINDING PROTEIN TM_0124-RELATED"/>
    <property type="match status" value="1"/>
</dbReference>
<dbReference type="GO" id="GO:0005524">
    <property type="term" value="F:ATP binding"/>
    <property type="evidence" value="ECO:0007669"/>
    <property type="project" value="UniProtKB-KW"/>
</dbReference>
<dbReference type="EMBL" id="AGRW01000026">
    <property type="protein sequence ID" value="EIC03000.1"/>
    <property type="molecule type" value="Genomic_DNA"/>
</dbReference>
<dbReference type="InterPro" id="IPR050153">
    <property type="entry name" value="Metal_Ion_Import_ABC"/>
</dbReference>
<comment type="caution">
    <text evidence="5">The sequence shown here is derived from an EMBL/GenBank/DDBJ whole genome shotgun (WGS) entry which is preliminary data.</text>
</comment>
<name>H7EHE5_9SPIR</name>
<feature type="domain" description="ABC transporter" evidence="4">
    <location>
        <begin position="24"/>
        <end position="274"/>
    </location>
</feature>
<proteinExistence type="predicted"/>
<evidence type="ECO:0000313" key="6">
    <source>
        <dbReference type="Proteomes" id="UP000003571"/>
    </source>
</evidence>
<dbReference type="eggNOG" id="COG1120">
    <property type="taxonomic scope" value="Bacteria"/>
</dbReference>
<dbReference type="Proteomes" id="UP000003571">
    <property type="component" value="Unassembled WGS sequence"/>
</dbReference>
<dbReference type="InterPro" id="IPR003439">
    <property type="entry name" value="ABC_transporter-like_ATP-bd"/>
</dbReference>
<dbReference type="Gene3D" id="3.40.50.300">
    <property type="entry name" value="P-loop containing nucleotide triphosphate hydrolases"/>
    <property type="match status" value="1"/>
</dbReference>
<dbReference type="SUPFAM" id="SSF52540">
    <property type="entry name" value="P-loop containing nucleoside triphosphate hydrolases"/>
    <property type="match status" value="1"/>
</dbReference>
<dbReference type="AlphaFoldDB" id="H7EHE5"/>
<dbReference type="Pfam" id="PF00005">
    <property type="entry name" value="ABC_tran"/>
    <property type="match status" value="1"/>
</dbReference>
<dbReference type="PATRIC" id="fig|907348.3.peg.209"/>